<reference key="2">
    <citation type="submission" date="2011-05" db="EMBL/GenBank/DDBJ databases">
        <title>Complete genome sequence of the aerobic marine methanotroph Methylomonas methanica MC09.</title>
        <authorList>
            <person name="Boden R."/>
            <person name="Cunliffe M."/>
            <person name="Scanlan J."/>
            <person name="Moussard H."/>
            <person name="Kits K.D."/>
            <person name="Klotz M."/>
            <person name="Jetten M."/>
            <person name="Vuilleumier S."/>
            <person name="Han J."/>
            <person name="Peters L."/>
            <person name="Mikhailova N."/>
            <person name="Teshima H."/>
            <person name="Tapia R."/>
            <person name="Kyrpides N."/>
            <person name="Ivanova N."/>
            <person name="Pagani I."/>
            <person name="Cheng J.-F."/>
            <person name="Goodwin L."/>
            <person name="Han C."/>
            <person name="Hauser L."/>
            <person name="Land M."/>
            <person name="Lapidus A."/>
            <person name="Lucas S."/>
            <person name="Pitluck S."/>
            <person name="Woyke T."/>
            <person name="Stein L.Y."/>
            <person name="Murrell C."/>
        </authorList>
    </citation>
    <scope>NUCLEOTIDE SEQUENCE</scope>
    <source>
        <strain>MC09</strain>
    </source>
</reference>
<accession>F9ZVJ9</accession>
<keyword evidence="2" id="KW-1185">Reference proteome</keyword>
<evidence type="ECO:0000313" key="2">
    <source>
        <dbReference type="Proteomes" id="UP000008888"/>
    </source>
</evidence>
<protein>
    <submittedName>
        <fullName evidence="1">Uncharacterized protein</fullName>
    </submittedName>
</protein>
<dbReference type="Proteomes" id="UP000008888">
    <property type="component" value="Chromosome"/>
</dbReference>
<dbReference type="KEGG" id="mmt:Metme_3620"/>
<proteinExistence type="predicted"/>
<gene>
    <name evidence="1" type="ordered locus">Metme_3620</name>
</gene>
<reference evidence="2" key="3">
    <citation type="submission" date="2011-05" db="EMBL/GenBank/DDBJ databases">
        <title>Complete sequence of Methylomonas methanica MC09.</title>
        <authorList>
            <consortium name="US DOE Joint Genome Institute"/>
            <person name="Lucas S."/>
            <person name="Han J."/>
            <person name="Lapidus A."/>
            <person name="Cheng J.-F."/>
            <person name="Goodwin L."/>
            <person name="Pitluck S."/>
            <person name="Peters L."/>
            <person name="Mikhailova N."/>
            <person name="Teshima H."/>
            <person name="Han C."/>
            <person name="Tapia R."/>
            <person name="Land M."/>
            <person name="Hauser L."/>
            <person name="Kyrpides N."/>
            <person name="Ivanova N."/>
            <person name="Pagani I."/>
            <person name="Stein L."/>
            <person name="Woyke T."/>
        </authorList>
    </citation>
    <scope>NUCLEOTIDE SEQUENCE [LARGE SCALE GENOMIC DNA]</scope>
    <source>
        <strain evidence="2">MC09</strain>
    </source>
</reference>
<sequence>MLLLLIIRRLQSFGRLGRFEKAWLLPAWLLPRMARLLILFVPFRITGGAGFGRFTKLGCFVSEQVGFIG</sequence>
<dbReference type="EMBL" id="CP002738">
    <property type="protein sequence ID" value="AEG01981.1"/>
    <property type="molecule type" value="Genomic_DNA"/>
</dbReference>
<organism evidence="1 2">
    <name type="scientific">Methylomonas methanica (strain DSM 25384 / MC09)</name>
    <dbReference type="NCBI Taxonomy" id="857087"/>
    <lineage>
        <taxon>Bacteria</taxon>
        <taxon>Pseudomonadati</taxon>
        <taxon>Pseudomonadota</taxon>
        <taxon>Gammaproteobacteria</taxon>
        <taxon>Methylococcales</taxon>
        <taxon>Methylococcaceae</taxon>
        <taxon>Methylomonas</taxon>
    </lineage>
</organism>
<dbReference type="AlphaFoldDB" id="F9ZVJ9"/>
<dbReference type="HOGENOM" id="CLU_2771154_0_0_6"/>
<evidence type="ECO:0000313" key="1">
    <source>
        <dbReference type="EMBL" id="AEG01981.1"/>
    </source>
</evidence>
<name>F9ZVJ9_METMM</name>
<reference evidence="1 2" key="1">
    <citation type="journal article" date="2011" name="J. Bacteriol.">
        <title>Complete Genome Sequence of the Aerobic Marine Methanotroph Methylomonas methanica MC09.</title>
        <authorList>
            <person name="Boden R."/>
            <person name="Cunliffe M."/>
            <person name="Scanlan J."/>
            <person name="Moussard H."/>
            <person name="Kits K.D."/>
            <person name="Klotz M.G."/>
            <person name="Jetten M.S."/>
            <person name="Vuilleumier S."/>
            <person name="Han J."/>
            <person name="Peters L."/>
            <person name="Mikhailova N."/>
            <person name="Teshima H."/>
            <person name="Tapia R."/>
            <person name="Kyrpides N."/>
            <person name="Ivanova N."/>
            <person name="Pagani I."/>
            <person name="Cheng J.F."/>
            <person name="Goodwin L."/>
            <person name="Han C."/>
            <person name="Hauser L."/>
            <person name="Land M.L."/>
            <person name="Lapidus A."/>
            <person name="Lucas S."/>
            <person name="Pitluck S."/>
            <person name="Woyke T."/>
            <person name="Stein L."/>
            <person name="Murrell J.C."/>
        </authorList>
    </citation>
    <scope>NUCLEOTIDE SEQUENCE [LARGE SCALE GENOMIC DNA]</scope>
    <source>
        <strain evidence="1 2">MC09</strain>
    </source>
</reference>